<dbReference type="OrthoDB" id="9813438at2"/>
<dbReference type="InterPro" id="IPR036890">
    <property type="entry name" value="HATPase_C_sf"/>
</dbReference>
<reference evidence="2" key="1">
    <citation type="submission" date="2017-05" db="EMBL/GenBank/DDBJ databases">
        <authorList>
            <person name="Lin X."/>
        </authorList>
    </citation>
    <scope>NUCLEOTIDE SEQUENCE [LARGE SCALE GENOMIC DNA]</scope>
    <source>
        <strain evidence="2">JLT2012</strain>
    </source>
</reference>
<name>A0A219B762_9SPHN</name>
<evidence type="ECO:0000313" key="2">
    <source>
        <dbReference type="Proteomes" id="UP000198462"/>
    </source>
</evidence>
<dbReference type="Pfam" id="PF13589">
    <property type="entry name" value="HATPase_c_3"/>
    <property type="match status" value="1"/>
</dbReference>
<sequence>MTSARSFGNYDLAAAIADLIDNSIKANATRIWITIRFNAADPLVTIVDDGDGMSEAELHAAMRPASTNPTEERSPDDLGRFGWGMKSASFSQCRKLTVLSRQYGAASGAVWDLDDINGWSMGVLSSDEVAQVQDEHLPTDHGTEVRWSNCDRLSEGGRISSDAFNELVAHARRTLPLVFHRFLEGKAADRPKLSINLNGQALEPFDPFYMSHNAAVPLEEETLLVSGAPVRIRPHILPHYSKLSDTEHEKLGGNEGFLRNQGFYVFRNDRLIVHGTWFRLAKYGEMSQLIRIGVDIPNSMDEIWKITVDKSDAQLPTPLRNRLRQIVDGLKGRSSRVYRSKGGRIDRPGKVPVWSRYTRNNEVTYRINSEHPIISSLLSSGEGPLAATVINLIQSNFPVSAFVDDANLRPENISQTVASRTEMKALLDVTIPSMLIANDNDLSAMIDELRRTEPFSANWPMVKEYLDAKGWK</sequence>
<accession>A0A219B762</accession>
<gene>
    <name evidence="1" type="ORF">B5C34_11060</name>
</gene>
<comment type="caution">
    <text evidence="1">The sequence shown here is derived from an EMBL/GenBank/DDBJ whole genome shotgun (WGS) entry which is preliminary data.</text>
</comment>
<dbReference type="Proteomes" id="UP000198462">
    <property type="component" value="Unassembled WGS sequence"/>
</dbReference>
<proteinExistence type="predicted"/>
<keyword evidence="2" id="KW-1185">Reference proteome</keyword>
<protein>
    <recommendedName>
        <fullName evidence="3">ATP-binding protein</fullName>
    </recommendedName>
</protein>
<organism evidence="1 2">
    <name type="scientific">Pacificimonas flava</name>
    <dbReference type="NCBI Taxonomy" id="1234595"/>
    <lineage>
        <taxon>Bacteria</taxon>
        <taxon>Pseudomonadati</taxon>
        <taxon>Pseudomonadota</taxon>
        <taxon>Alphaproteobacteria</taxon>
        <taxon>Sphingomonadales</taxon>
        <taxon>Sphingosinicellaceae</taxon>
        <taxon>Pacificimonas</taxon>
    </lineage>
</organism>
<dbReference type="Gene3D" id="3.30.565.10">
    <property type="entry name" value="Histidine kinase-like ATPase, C-terminal domain"/>
    <property type="match status" value="1"/>
</dbReference>
<evidence type="ECO:0000313" key="1">
    <source>
        <dbReference type="EMBL" id="OWV33946.1"/>
    </source>
</evidence>
<dbReference type="EMBL" id="NFZT01000001">
    <property type="protein sequence ID" value="OWV33946.1"/>
    <property type="molecule type" value="Genomic_DNA"/>
</dbReference>
<evidence type="ECO:0008006" key="3">
    <source>
        <dbReference type="Google" id="ProtNLM"/>
    </source>
</evidence>
<dbReference type="RefSeq" id="WP_088712646.1">
    <property type="nucleotide sequence ID" value="NZ_NFZT01000001.1"/>
</dbReference>
<dbReference type="SUPFAM" id="SSF55874">
    <property type="entry name" value="ATPase domain of HSP90 chaperone/DNA topoisomerase II/histidine kinase"/>
    <property type="match status" value="1"/>
</dbReference>
<dbReference type="AlphaFoldDB" id="A0A219B762"/>